<dbReference type="Gene3D" id="3.70.10.10">
    <property type="match status" value="1"/>
</dbReference>
<protein>
    <submittedName>
        <fullName evidence="2">21858_t:CDS:1</fullName>
    </submittedName>
</protein>
<accession>A0A9N8YW46</accession>
<reference evidence="2" key="1">
    <citation type="submission" date="2021-06" db="EMBL/GenBank/DDBJ databases">
        <authorList>
            <person name="Kallberg Y."/>
            <person name="Tangrot J."/>
            <person name="Rosling A."/>
        </authorList>
    </citation>
    <scope>NUCLEOTIDE SEQUENCE</scope>
    <source>
        <strain evidence="2">FL966</strain>
    </source>
</reference>
<keyword evidence="1" id="KW-0812">Transmembrane</keyword>
<name>A0A9N8YW46_9GLOM</name>
<organism evidence="2 3">
    <name type="scientific">Cetraspora pellucida</name>
    <dbReference type="NCBI Taxonomy" id="1433469"/>
    <lineage>
        <taxon>Eukaryota</taxon>
        <taxon>Fungi</taxon>
        <taxon>Fungi incertae sedis</taxon>
        <taxon>Mucoromycota</taxon>
        <taxon>Glomeromycotina</taxon>
        <taxon>Glomeromycetes</taxon>
        <taxon>Diversisporales</taxon>
        <taxon>Gigasporaceae</taxon>
        <taxon>Cetraspora</taxon>
    </lineage>
</organism>
<gene>
    <name evidence="2" type="ORF">CPELLU_LOCUS263</name>
</gene>
<keyword evidence="3" id="KW-1185">Reference proteome</keyword>
<dbReference type="GO" id="GO:0000077">
    <property type="term" value="P:DNA damage checkpoint signaling"/>
    <property type="evidence" value="ECO:0007669"/>
    <property type="project" value="InterPro"/>
</dbReference>
<dbReference type="EMBL" id="CAJVQA010000060">
    <property type="protein sequence ID" value="CAG8453375.1"/>
    <property type="molecule type" value="Genomic_DNA"/>
</dbReference>
<dbReference type="OrthoDB" id="337750at2759"/>
<comment type="caution">
    <text evidence="2">The sequence shown here is derived from an EMBL/GenBank/DDBJ whole genome shotgun (WGS) entry which is preliminary data.</text>
</comment>
<feature type="transmembrane region" description="Helical" evidence="1">
    <location>
        <begin position="233"/>
        <end position="255"/>
    </location>
</feature>
<dbReference type="AlphaFoldDB" id="A0A9N8YW46"/>
<keyword evidence="1" id="KW-1133">Transmembrane helix</keyword>
<dbReference type="InterPro" id="IPR007150">
    <property type="entry name" value="HUS1/Mec3"/>
</dbReference>
<dbReference type="GO" id="GO:0030896">
    <property type="term" value="C:checkpoint clamp complex"/>
    <property type="evidence" value="ECO:0007669"/>
    <property type="project" value="InterPro"/>
</dbReference>
<dbReference type="Proteomes" id="UP000789759">
    <property type="component" value="Unassembled WGS sequence"/>
</dbReference>
<proteinExistence type="predicted"/>
<keyword evidence="1" id="KW-0472">Membrane</keyword>
<dbReference type="Pfam" id="PF04005">
    <property type="entry name" value="Hus1"/>
    <property type="match status" value="1"/>
</dbReference>
<evidence type="ECO:0000313" key="3">
    <source>
        <dbReference type="Proteomes" id="UP000789759"/>
    </source>
</evidence>
<evidence type="ECO:0000313" key="2">
    <source>
        <dbReference type="EMBL" id="CAG8453375.1"/>
    </source>
</evidence>
<evidence type="ECO:0000256" key="1">
    <source>
        <dbReference type="SAM" id="Phobius"/>
    </source>
</evidence>
<sequence>MDYMDYFIGFQFNDLDVLKRMVNVAKGFGSQYCTFSVSRSKVELIGLDISSSSSVYVYVSCEVSADTFVQLLKFNIPPSIQNTETVCFKVNTHNLAHAIECMCRKTYEHMRTNVCMKLRESGEKWILNLLREEYTDKEFNKNEKEIFVLPETFLKCEPTIGPFNVDIALPDFYKVHCVGASIKNFNERIKISANNHGELKLEAGHAMFNIVTCFNNCTNHMAVTSDINMSASTIIFCNIVISNIVVFYLLILDLVEILEDDYLKFVTINVDSTHFVKFFNVVTEEFDVNFKIVDNHALLFEADDNCLKVKLILPAKL</sequence>